<dbReference type="Proteomes" id="UP000608850">
    <property type="component" value="Unassembled WGS sequence"/>
</dbReference>
<protein>
    <recommendedName>
        <fullName evidence="3">SIR2-like domain-containing protein</fullName>
    </recommendedName>
</protein>
<dbReference type="OrthoDB" id="275695at2157"/>
<dbReference type="RefSeq" id="WP_188880010.1">
    <property type="nucleotide sequence ID" value="NZ_BMOQ01000010.1"/>
</dbReference>
<proteinExistence type="predicted"/>
<dbReference type="AlphaFoldDB" id="A0A830GFI8"/>
<gene>
    <name evidence="1" type="ORF">GCM10009021_29930</name>
</gene>
<dbReference type="EMBL" id="BMOQ01000010">
    <property type="protein sequence ID" value="GGN25839.1"/>
    <property type="molecule type" value="Genomic_DNA"/>
</dbReference>
<keyword evidence="2" id="KW-1185">Reference proteome</keyword>
<organism evidence="1 2">
    <name type="scientific">Halarchaeum nitratireducens</name>
    <dbReference type="NCBI Taxonomy" id="489913"/>
    <lineage>
        <taxon>Archaea</taxon>
        <taxon>Methanobacteriati</taxon>
        <taxon>Methanobacteriota</taxon>
        <taxon>Stenosarchaea group</taxon>
        <taxon>Halobacteria</taxon>
        <taxon>Halobacteriales</taxon>
        <taxon>Halobacteriaceae</taxon>
    </lineage>
</organism>
<evidence type="ECO:0000313" key="1">
    <source>
        <dbReference type="EMBL" id="GGN25839.1"/>
    </source>
</evidence>
<comment type="caution">
    <text evidence="1">The sequence shown here is derived from an EMBL/GenBank/DDBJ whole genome shotgun (WGS) entry which is preliminary data.</text>
</comment>
<accession>A0A830GFI8</accession>
<reference evidence="1 2" key="1">
    <citation type="journal article" date="2019" name="Int. J. Syst. Evol. Microbiol.">
        <title>The Global Catalogue of Microorganisms (GCM) 10K type strain sequencing project: providing services to taxonomists for standard genome sequencing and annotation.</title>
        <authorList>
            <consortium name="The Broad Institute Genomics Platform"/>
            <consortium name="The Broad Institute Genome Sequencing Center for Infectious Disease"/>
            <person name="Wu L."/>
            <person name="Ma J."/>
        </authorList>
    </citation>
    <scope>NUCLEOTIDE SEQUENCE [LARGE SCALE GENOMIC DNA]</scope>
    <source>
        <strain evidence="1 2">JCM 16331</strain>
    </source>
</reference>
<evidence type="ECO:0008006" key="3">
    <source>
        <dbReference type="Google" id="ProtNLM"/>
    </source>
</evidence>
<dbReference type="Pfam" id="PF13289">
    <property type="entry name" value="SIR2_2"/>
    <property type="match status" value="1"/>
</dbReference>
<sequence>MVDKDMALTFSVRNNRGVYALLLGSGVSKAAEIPTGWGVVEDLIEKVAEIEGVEPGDPFEWYEDEYGHPARYDELIEALADTKPERRVLLERYFEPTDEERENEVKTPTDAHKSIAWLMKKGYIRVVLTTNFDNLLESALRDIGVEPTVISTMEAADGAEPLAHVGPVVLKIHGDYKETNLRNTTEELSSYDEPMQELIDEVLNDYGLIICGWSGDTDQALRESILSSKDRRYSTYWTHRSEVSNLAEEIIEHRKGFRLEIEGASQFFSDLKENVRALEKAEDGAPLTREVIRERTKQYLPRNDRRIDLSELMKEETERVYGEVFDYSTLPLNEDVNDENVEQRVETYEQQVEKLVIATSISAYWENEVENPVSRDVLRSVSRLCSPPRPSRYNDAYDHLKKYPATRVFYGTGIAAVEAQNWGLVERLVNTEVQFSRIGRPASLELHPTTVCAHLGHGIRLNSSLLKKRLAENLREPLQDVIPDERRYKDAFSTFEFASDLLYVKENGDMMGSLPDAPRAVYDEGQFEQMTERYESGGGLQTLLDENLGEDVVPDLIEKFRNESTWFR</sequence>
<evidence type="ECO:0000313" key="2">
    <source>
        <dbReference type="Proteomes" id="UP000608850"/>
    </source>
</evidence>
<dbReference type="InterPro" id="IPR029035">
    <property type="entry name" value="DHS-like_NAD/FAD-binding_dom"/>
</dbReference>
<name>A0A830GFI8_9EURY</name>
<dbReference type="SUPFAM" id="SSF52467">
    <property type="entry name" value="DHS-like NAD/FAD-binding domain"/>
    <property type="match status" value="1"/>
</dbReference>
<dbReference type="Gene3D" id="3.40.50.1220">
    <property type="entry name" value="TPP-binding domain"/>
    <property type="match status" value="1"/>
</dbReference>